<sequence length="1381" mass="137344">MSNILDIGRSGILAYRTALSVTGENIANAETAGYRRRDAELAEIGGGRATLLSKGTNGQGVTVNDVRRAFDALLAERTNGAGSALGNSQVMARKLAQLEDQMQPGAGGMLDMMDGMFDALTALAQAPDDTGLRRVFMTAGDTFAGSVRSMAEGMNQLRTATRDEMQQAVDIAGSAMRELAAVQSRMSTMGGTASRNPLMDQRDRLISELSDLTDLSVTFDAEGLATVRFGSTPGGPVLVAGGEAARLTLTTDGRISIAPPGIGGTPQTRQPVSGQFGGFTAAIGAIDAALADLDIWAGGIASDMNAVHAQGLNAFGASGGDLFALDGWSVRAAPINRGSAFADVTVTTDGPAPAGPLRLIRDDVASVWNAFDDAGTLLGSGANRIDLPGLSITLSGSAAGGDLLQLTATHGAAANMRFMLDDPRQVAAASRLQVSNGALNNGTGRVSATPAPATPSGQTDLGALLGTALSPLDAIEFLQNGVVGVIPAGTQEARLAGLGVQSTAAFNVAAPGGSTTLDFTLAGTAHSVDLTTDADGNPVTAWSDMATLAQRLNDGTLVTATGETLAELGVHAAGQGGALTLAAARGDFTGTAQLGGAGASTALLTPGVADAGTLQVFTREGRQIAGAPLDPVSAAALLTPANGFADGASYSYDPDGYRGMAQGTGTTAGQFTLAVDGGGLTTWTGALPAPAAAAQTLTLRSPAGGTETVAVPEGATAARTAALIGETSPLAAQASTQITLDAPADGTLSFTLTGDNMAPIPLSGPVLNGRLDAVAAAVNAASGQTGITAELAEGGGRLLLSHAAGADIVLGRVTHSASAPLSVTRSDVAGEPLGAAVTLGAGGPDSLRATGQVRLRSEAAFEGGYGGLAAAARDPLTGGLMTVTRGAAGSVQSIGFSHDPAFDGSHGAADGTDALAAATVYTLNLTGGDGTVWTGTADTLADGIGSSADAALAMAASLRETAPASRLTGASLAALPADGSTLAVTLDGQRYDITMSGGAPVVTGPEAGRVLAGFDAANRLVIETVGGSLDGGALRVPGPQGSAQGFGMDPAAVPLRELRSPPLDLAATPNGPGSFLVTVDGTDHAIAFTKTGSGVSLSPAAGFPGTASYDPATQIVSLSFDPSAGSVRIAPQADAARAGFATAATLLSAASGTLTATATDGRVIALDGSAQSLSANRITLRDLPNEDLLVVMSGPGALNLSGQIVPSAAPPPLPSLEIRVTDADRGAIDVIDAASGDLVAQRVLGAGGRASVAGFDIALTGALVTGDRFHITPNTGRLGDAATIERLGDLRQRDPATGAGGFAAIYDTMLSDLGGQVIAAESRQIADTSAQEGAQRAEAEASAVDLDREAADLLRHQQAYQANAQVVSVARQLFDTLMNAI</sequence>
<dbReference type="InterPro" id="IPR019776">
    <property type="entry name" value="Flagellar_basal_body_rod_CS"/>
</dbReference>
<dbReference type="RefSeq" id="WP_109811614.1">
    <property type="nucleotide sequence ID" value="NZ_QGKU01000033.1"/>
</dbReference>
<keyword evidence="11" id="KW-1185">Reference proteome</keyword>
<evidence type="ECO:0000259" key="9">
    <source>
        <dbReference type="Pfam" id="PF22638"/>
    </source>
</evidence>
<comment type="similarity">
    <text evidence="3">Belongs to the flagella basal body rod proteins family.</text>
</comment>
<accession>A0A2V2LBB0</accession>
<proteinExistence type="inferred from homology"/>
<evidence type="ECO:0000256" key="2">
    <source>
        <dbReference type="ARBA" id="ARBA00004613"/>
    </source>
</evidence>
<evidence type="ECO:0000259" key="8">
    <source>
        <dbReference type="Pfam" id="PF06429"/>
    </source>
</evidence>
<keyword evidence="6" id="KW-0975">Bacterial flagellum</keyword>
<keyword evidence="5" id="KW-0964">Secreted</keyword>
<dbReference type="SUPFAM" id="SSF64518">
    <property type="entry name" value="Phase 1 flagellin"/>
    <property type="match status" value="1"/>
</dbReference>
<keyword evidence="10" id="KW-0966">Cell projection</keyword>
<dbReference type="GO" id="GO:0009424">
    <property type="term" value="C:bacterial-type flagellum hook"/>
    <property type="evidence" value="ECO:0007669"/>
    <property type="project" value="InterPro"/>
</dbReference>
<evidence type="ECO:0000256" key="7">
    <source>
        <dbReference type="SAM" id="MobiDB-lite"/>
    </source>
</evidence>
<comment type="subcellular location">
    <subcellularLocation>
        <location evidence="1">Bacterial flagellum</location>
    </subcellularLocation>
    <subcellularLocation>
        <location evidence="2">Secreted</location>
    </subcellularLocation>
</comment>
<evidence type="ECO:0000313" key="11">
    <source>
        <dbReference type="Proteomes" id="UP000245680"/>
    </source>
</evidence>
<dbReference type="GO" id="GO:0005576">
    <property type="term" value="C:extracellular region"/>
    <property type="evidence" value="ECO:0007669"/>
    <property type="project" value="UniProtKB-SubCell"/>
</dbReference>
<dbReference type="GO" id="GO:0044780">
    <property type="term" value="P:bacterial-type flagellum assembly"/>
    <property type="evidence" value="ECO:0007669"/>
    <property type="project" value="InterPro"/>
</dbReference>
<feature type="domain" description="Flagellar hook-associated protein FlgK helical" evidence="9">
    <location>
        <begin position="95"/>
        <end position="323"/>
    </location>
</feature>
<reference evidence="10 11" key="1">
    <citation type="submission" date="2018-05" db="EMBL/GenBank/DDBJ databases">
        <title>Rhodobacteraceae gen. nov., sp. nov. isolated from sea water.</title>
        <authorList>
            <person name="Ren Y."/>
        </authorList>
    </citation>
    <scope>NUCLEOTIDE SEQUENCE [LARGE SCALE GENOMIC DNA]</scope>
    <source>
        <strain evidence="10 11">TG-679</strain>
    </source>
</reference>
<dbReference type="InterPro" id="IPR010930">
    <property type="entry name" value="Flg_bb/hook_C_dom"/>
</dbReference>
<dbReference type="PANTHER" id="PTHR30033:SF2">
    <property type="entry name" value="FLAGELLAR HOOK PROTEIN"/>
    <property type="match status" value="1"/>
</dbReference>
<dbReference type="Pfam" id="PF22638">
    <property type="entry name" value="FlgK_D1"/>
    <property type="match status" value="1"/>
</dbReference>
<dbReference type="GO" id="GO:0005198">
    <property type="term" value="F:structural molecule activity"/>
    <property type="evidence" value="ECO:0007669"/>
    <property type="project" value="InterPro"/>
</dbReference>
<keyword evidence="10" id="KW-0969">Cilium</keyword>
<dbReference type="EMBL" id="QGKU01000033">
    <property type="protein sequence ID" value="PWR02565.1"/>
    <property type="molecule type" value="Genomic_DNA"/>
</dbReference>
<organism evidence="10 11">
    <name type="scientific">Meridianimarinicoccus roseus</name>
    <dbReference type="NCBI Taxonomy" id="2072018"/>
    <lineage>
        <taxon>Bacteria</taxon>
        <taxon>Pseudomonadati</taxon>
        <taxon>Pseudomonadota</taxon>
        <taxon>Alphaproteobacteria</taxon>
        <taxon>Rhodobacterales</taxon>
        <taxon>Paracoccaceae</taxon>
        <taxon>Meridianimarinicoccus</taxon>
    </lineage>
</organism>
<gene>
    <name evidence="10" type="ORF">DKT77_10235</name>
</gene>
<protein>
    <recommendedName>
        <fullName evidence="4">Flagellar hook-associated protein 1</fullName>
    </recommendedName>
</protein>
<dbReference type="PROSITE" id="PS00588">
    <property type="entry name" value="FLAGELLA_BB_ROD"/>
    <property type="match status" value="1"/>
</dbReference>
<evidence type="ECO:0000256" key="5">
    <source>
        <dbReference type="ARBA" id="ARBA00022525"/>
    </source>
</evidence>
<evidence type="ECO:0000313" key="10">
    <source>
        <dbReference type="EMBL" id="PWR02565.1"/>
    </source>
</evidence>
<name>A0A2V2LBB0_9RHOB</name>
<dbReference type="OrthoDB" id="7181295at2"/>
<feature type="domain" description="Flagellar basal-body/hook protein C-terminal" evidence="8">
    <location>
        <begin position="1340"/>
        <end position="1379"/>
    </location>
</feature>
<dbReference type="Gene3D" id="3.30.70.2120">
    <property type="match status" value="1"/>
</dbReference>
<evidence type="ECO:0000256" key="1">
    <source>
        <dbReference type="ARBA" id="ARBA00004365"/>
    </source>
</evidence>
<comment type="caution">
    <text evidence="10">The sequence shown here is derived from an EMBL/GenBank/DDBJ whole genome shotgun (WGS) entry which is preliminary data.</text>
</comment>
<keyword evidence="10" id="KW-0282">Flagellum</keyword>
<feature type="region of interest" description="Disordered" evidence="7">
    <location>
        <begin position="439"/>
        <end position="458"/>
    </location>
</feature>
<dbReference type="Pfam" id="PF06429">
    <property type="entry name" value="Flg_bbr_C"/>
    <property type="match status" value="1"/>
</dbReference>
<evidence type="ECO:0000256" key="6">
    <source>
        <dbReference type="ARBA" id="ARBA00023143"/>
    </source>
</evidence>
<dbReference type="PANTHER" id="PTHR30033">
    <property type="entry name" value="FLAGELLAR HOOK-ASSOCIATED PROTEIN 1"/>
    <property type="match status" value="1"/>
</dbReference>
<dbReference type="InterPro" id="IPR053927">
    <property type="entry name" value="FlgK_helical"/>
</dbReference>
<evidence type="ECO:0000256" key="4">
    <source>
        <dbReference type="ARBA" id="ARBA00016244"/>
    </source>
</evidence>
<evidence type="ECO:0000256" key="3">
    <source>
        <dbReference type="ARBA" id="ARBA00009677"/>
    </source>
</evidence>
<dbReference type="Proteomes" id="UP000245680">
    <property type="component" value="Unassembled WGS sequence"/>
</dbReference>
<dbReference type="InterPro" id="IPR002371">
    <property type="entry name" value="FlgK"/>
</dbReference>